<proteinExistence type="predicted"/>
<dbReference type="EMBL" id="LAZR01035519">
    <property type="protein sequence ID" value="KKL27288.1"/>
    <property type="molecule type" value="Genomic_DNA"/>
</dbReference>
<dbReference type="AlphaFoldDB" id="A0A0F9EU16"/>
<gene>
    <name evidence="1" type="ORF">LCGC14_2386660</name>
</gene>
<reference evidence="1" key="1">
    <citation type="journal article" date="2015" name="Nature">
        <title>Complex archaea that bridge the gap between prokaryotes and eukaryotes.</title>
        <authorList>
            <person name="Spang A."/>
            <person name="Saw J.H."/>
            <person name="Jorgensen S.L."/>
            <person name="Zaremba-Niedzwiedzka K."/>
            <person name="Martijn J."/>
            <person name="Lind A.E."/>
            <person name="van Eijk R."/>
            <person name="Schleper C."/>
            <person name="Guy L."/>
            <person name="Ettema T.J."/>
        </authorList>
    </citation>
    <scope>NUCLEOTIDE SEQUENCE</scope>
</reference>
<feature type="non-terminal residue" evidence="1">
    <location>
        <position position="1"/>
    </location>
</feature>
<name>A0A0F9EU16_9ZZZZ</name>
<organism evidence="1">
    <name type="scientific">marine sediment metagenome</name>
    <dbReference type="NCBI Taxonomy" id="412755"/>
    <lineage>
        <taxon>unclassified sequences</taxon>
        <taxon>metagenomes</taxon>
        <taxon>ecological metagenomes</taxon>
    </lineage>
</organism>
<sequence length="91" mass="11170">VHRPLIKLSILLHEEGHWLDNQKGHKFWREYRAQKYLMEKALALNCKALIRDTTMDTKYWLTMRNHPRWNAYYCAANRLVKTKLWRQLCQN</sequence>
<comment type="caution">
    <text evidence="1">The sequence shown here is derived from an EMBL/GenBank/DDBJ whole genome shotgun (WGS) entry which is preliminary data.</text>
</comment>
<accession>A0A0F9EU16</accession>
<evidence type="ECO:0000313" key="1">
    <source>
        <dbReference type="EMBL" id="KKL27288.1"/>
    </source>
</evidence>
<protein>
    <submittedName>
        <fullName evidence="1">Uncharacterized protein</fullName>
    </submittedName>
</protein>